<accession>A0A1G9FH02</accession>
<proteinExistence type="predicted"/>
<reference evidence="2" key="1">
    <citation type="submission" date="2016-10" db="EMBL/GenBank/DDBJ databases">
        <authorList>
            <person name="Varghese N."/>
            <person name="Submissions S."/>
        </authorList>
    </citation>
    <scope>NUCLEOTIDE SEQUENCE [LARGE SCALE GENOMIC DNA]</scope>
    <source>
        <strain evidence="2">CGMCC 1.11022</strain>
    </source>
</reference>
<evidence type="ECO:0000313" key="1">
    <source>
        <dbReference type="EMBL" id="SDK87701.1"/>
    </source>
</evidence>
<keyword evidence="2" id="KW-1185">Reference proteome</keyword>
<dbReference type="EMBL" id="FNEE01000022">
    <property type="protein sequence ID" value="SDK87701.1"/>
    <property type="molecule type" value="Genomic_DNA"/>
</dbReference>
<dbReference type="RefSeq" id="WP_091598813.1">
    <property type="nucleotide sequence ID" value="NZ_FNEE01000022.1"/>
</dbReference>
<organism evidence="1 2">
    <name type="scientific">Mesorhizobium muleiense</name>
    <dbReference type="NCBI Taxonomy" id="1004279"/>
    <lineage>
        <taxon>Bacteria</taxon>
        <taxon>Pseudomonadati</taxon>
        <taxon>Pseudomonadota</taxon>
        <taxon>Alphaproteobacteria</taxon>
        <taxon>Hyphomicrobiales</taxon>
        <taxon>Phyllobacteriaceae</taxon>
        <taxon>Mesorhizobium</taxon>
    </lineage>
</organism>
<protein>
    <submittedName>
        <fullName evidence="1">Uncharacterized conserved protein</fullName>
    </submittedName>
</protein>
<sequence length="90" mass="10057">MPKMPLNAHFADTAPTSSALTAYDEHCMLTYIRLLDASADGADWREVARTVLHIDPVQEPERAFRAWATHLARARWMAGKETIGTTDGME</sequence>
<dbReference type="Proteomes" id="UP000198894">
    <property type="component" value="Unassembled WGS sequence"/>
</dbReference>
<evidence type="ECO:0000313" key="2">
    <source>
        <dbReference type="Proteomes" id="UP000198894"/>
    </source>
</evidence>
<name>A0A1G9FH02_9HYPH</name>
<gene>
    <name evidence="1" type="ORF">SAMN05428953_12239</name>
</gene>
<dbReference type="AlphaFoldDB" id="A0A1G9FH02"/>